<feature type="domain" description="OmpA-like" evidence="2">
    <location>
        <begin position="2446"/>
        <end position="2554"/>
    </location>
</feature>
<dbReference type="Proteomes" id="UP000251842">
    <property type="component" value="Chromosome"/>
</dbReference>
<evidence type="ECO:0000256" key="1">
    <source>
        <dbReference type="PROSITE-ProRule" id="PRU00473"/>
    </source>
</evidence>
<dbReference type="InterPro" id="IPR055354">
    <property type="entry name" value="DUF7507"/>
</dbReference>
<reference evidence="4" key="1">
    <citation type="submission" date="2018-05" db="EMBL/GenBank/DDBJ databases">
        <title>Luteimonas pekinense sp. nov., isolated from human Meibomian gland secretions, Beijing, China.</title>
        <authorList>
            <person name="Wen T."/>
            <person name="Bai H."/>
            <person name="Lv H."/>
        </authorList>
    </citation>
    <scope>NUCLEOTIDE SEQUENCE [LARGE SCALE GENOMIC DNA]</scope>
    <source>
        <strain evidence="4">83-4</strain>
    </source>
</reference>
<dbReference type="InterPro" id="IPR006665">
    <property type="entry name" value="OmpA-like"/>
</dbReference>
<organism evidence="3 4">
    <name type="scientific">Solilutibacter oculi</name>
    <dbReference type="NCBI Taxonomy" id="2698682"/>
    <lineage>
        <taxon>Bacteria</taxon>
        <taxon>Pseudomonadati</taxon>
        <taxon>Pseudomonadota</taxon>
        <taxon>Gammaproteobacteria</taxon>
        <taxon>Lysobacterales</taxon>
        <taxon>Lysobacteraceae</taxon>
        <taxon>Solilutibacter</taxon>
    </lineage>
</organism>
<dbReference type="Pfam" id="PF00691">
    <property type="entry name" value="OmpA"/>
    <property type="match status" value="1"/>
</dbReference>
<dbReference type="Pfam" id="PF01345">
    <property type="entry name" value="DUF11"/>
    <property type="match status" value="2"/>
</dbReference>
<accession>A0A344J7D3</accession>
<keyword evidence="4" id="KW-1185">Reference proteome</keyword>
<dbReference type="Pfam" id="PF24346">
    <property type="entry name" value="DUF7507"/>
    <property type="match status" value="14"/>
</dbReference>
<keyword evidence="1" id="KW-0472">Membrane</keyword>
<dbReference type="EMBL" id="CP029556">
    <property type="protein sequence ID" value="AXA84943.1"/>
    <property type="molecule type" value="Genomic_DNA"/>
</dbReference>
<dbReference type="InterPro" id="IPR001434">
    <property type="entry name" value="OmcB-like_DUF11"/>
</dbReference>
<dbReference type="CDD" id="cd07185">
    <property type="entry name" value="OmpA_C-like"/>
    <property type="match status" value="1"/>
</dbReference>
<evidence type="ECO:0000313" key="4">
    <source>
        <dbReference type="Proteomes" id="UP000251842"/>
    </source>
</evidence>
<dbReference type="SUPFAM" id="SSF103088">
    <property type="entry name" value="OmpA-like"/>
    <property type="match status" value="1"/>
</dbReference>
<dbReference type="KEGG" id="lue:DCD74_09875"/>
<dbReference type="PANTHER" id="PTHR34819:SF3">
    <property type="entry name" value="CELL SURFACE PROTEIN"/>
    <property type="match status" value="1"/>
</dbReference>
<sequence>MGQRVSRAGTAIASASQNVQCLHVHQSKHRPIQAVQAQRFRQGSPVNRGSLLQSLVLKTGVGLSLAFCLATTAFAQTATNTASVAPPAGITNSGTTCPAANFTAATGVCTATDSDPVLVPALTITKASTASSIFVNGNTVKYTVTVSNAGTGAASNVSWSDTATGVTTSGIVSTGTTGTGTVAGTCTASGCTGVTVAAGGSATYEVTGTVTGSATTNASNTATLSGGGCPATGTPPANCTATDTDLVGSVGLTLDKTASVADTNGNTVTGDVGDTVTYSFSVTNTGTLALTNVVVSDPLLPGLSCTIANLAAGATAVCTATGNTHVIASTDPNPLVNTASADADNVGTIDVTPATDTVSTPVATTPTASLTLDKTASVADTNGNTVTGDVGDTVTYSFSVTNTGTLALTNVVVSDPLLPGLSCTIANLAAGATAVCTATGNTHVIASTDPNPLVNTASADADNVGTIDVTPATDTVSTPVATTPTASLTLDKTASVADTNGNTVTGDVGDTVTYSFSVTNTGTLALTNVVVSDPLLPGLSCTIANLAAGATAVCTATGNTHVIASTDPNPLVNTASADADNVGTIDVTPATDTVSTPVATTPTASLTLDKTASVADTNGNTVTGDVGDTVTYSFSVTNTGTLALTNVVVSDPLLPGLSCTIANLAAGATAVCTATGNTHVIASTDPNPLVNTASADADNVGTIDVTPATDTVSTPVATTPTASLTLDKTASVADTNGNTVTGDVGDTVTYSFSVTNTGTLALTNVVVSDPLLPGLSCTIANLAAGATAVCTATGNTHVIASTDPNPLVNTASADADNVGTIDVTPATDTVSTPVATTPTASLTLDKTASVADTNGNTVTGDVGDTVTYSFSVTNTGTLALTNVVVSDPLLPGLSCTIANLAAGATAVCTATGNTHVIASTDPNPLVNTASADADNVGTIDVTPATDTVSTPVATTPTASLTLDKTASVADTNGNTVTGDVGDTVTYSFSVTNTGTLALTNVVVSDPLLPGLSCTIANLAAGATAVCTATGNTHVIASTDPNPLVNTASADADNVGTIDVTPATDTVSTPVATTPTASLTLDKTASVADTNGNTVTGDVGDTVTYSFSVTNTGTLALTNVVVSDPLLPGLSCTIANLAAGATAVCTATGNTHVIASTDPNPLVNTASADADNVGTIDVTPATDTVSTPVATTPTASLTLDKTASVADTNGNTVTGDVGDTVTYSFSVTNTGTLALTNVVVSDPLLPGLSCTIANLAAGATAVCTATGNTHVIASTDPNPLVNTASADADNVGTIDVTPATDTVSTPVATTPTASLTLDKTASVADTNGNTVTGDVGDTVTYSFSVTNTGTLALTNVVVSDPLLPGLSCTIANLAAGATAVCTATGNTHVIASTDPNPLVNTASADADNVGTIDVTPATDTVSTPVATTPTASLTLDKTASVADTNGNTVTGDVGDTVTYSFSVTNTGTLALTNVVVSDPLLPGLSCTIANLAAGATAVCTATGNTHVIASTDPNPLVNTASADADNVGTIDVTPATDTVSTPVATTPTASLTLDKTASVADTNGNTVTGDVGDTVTYSFSVTNTGTLALTNVVVSDPLLPGLSCTIANLAAGATAVCTATGNTHVIASTDPNPLVNTASADADNVGTIDVTPATDTVSTPVLAAIYALNITKTVTSTGPYSLGSVIGYTVTATNTGNTTQANVVVTDSKLTPSTITCASVAPNGTCVLTGTYTVTQADVDAGKVDNTATVSSDTVTTPVTTPVVTTPVTQTPALTIAKTADKASFSTLGEVITYTYVITNTGNLTLAGPFTVNDDKIGALADCAAGPLVPGASARCTATYAITRADLDAGSVTNLASVTGNGVTSPQVSVTIVEQATPISVVDNDFGAIDGVTGGTTDSVLGNDTLGGQPVTVGTVALTPGTSPDPGLVMNPDGTITVAPNTPVGSYQYPYTLCERANPSNCGTAIATVVVEARTTSMRVTKTATPRDVEVGGLVRYTLLIENTGAYAVADASVIDTPPAGFSYVDGSMTVADADNAGRLVGTNPLAIDRIDIAVGGRATVTYMMRVGAGVRPGGYVNRAKMVDNGRDASNVASAEVQVKSDPMLDDSLIAGTVWDDRDGDGWQDSAAVTGLKVQGGFAPSAYVANSTTVDRGNGPQPEADASSPMLHGIALGSLAGRQSDADPASSHAIVIRQTLSSLAFTDDFVLGNDQGYTVRMNAAGQTSVERTGDAAKGLNGAELQVERTVAQVGNGYQVDYIVRSTGVDERGIPGVRIASVEGLVVETDQFGRYHIAGIAGGPQERGRNFILKVDPATLPPGSTMTTDNPLLRRVTPGLPVRFDFGVKLPESVIEGGRKDLELELGEVVFAPGKADVQPQYDAVVELMAAEVRRHGGGEVVIRADGESQALAYERALAVQGRLLAMLDPASAAALKVTLRTDAANPDTTLLTLGETPVLGTFLFDTNKAVIKPGFGPLLDRIARTIEGRAAAGGRTVIAVVGHADRRGSRDYNQALGLRRAKAVYEAIAARLGATAKARLRVDIDDNQASPTGLRDDGR</sequence>
<dbReference type="PANTHER" id="PTHR34819">
    <property type="entry name" value="LARGE CYSTEINE-RICH PERIPLASMIC PROTEIN OMCB"/>
    <property type="match status" value="1"/>
</dbReference>
<proteinExistence type="predicted"/>
<dbReference type="GO" id="GO:0016020">
    <property type="term" value="C:membrane"/>
    <property type="evidence" value="ECO:0007669"/>
    <property type="project" value="UniProtKB-UniRule"/>
</dbReference>
<dbReference type="OrthoDB" id="28717at2"/>
<dbReference type="Gene3D" id="3.30.1330.60">
    <property type="entry name" value="OmpA-like domain"/>
    <property type="match status" value="1"/>
</dbReference>
<evidence type="ECO:0000259" key="2">
    <source>
        <dbReference type="PROSITE" id="PS51123"/>
    </source>
</evidence>
<dbReference type="InterPro" id="IPR051172">
    <property type="entry name" value="Chlamydia_OmcB"/>
</dbReference>
<dbReference type="InterPro" id="IPR036737">
    <property type="entry name" value="OmpA-like_sf"/>
</dbReference>
<gene>
    <name evidence="3" type="ORF">DCD74_09875</name>
</gene>
<protein>
    <recommendedName>
        <fullName evidence="2">OmpA-like domain-containing protein</fullName>
    </recommendedName>
</protein>
<evidence type="ECO:0000313" key="3">
    <source>
        <dbReference type="EMBL" id="AXA84943.1"/>
    </source>
</evidence>
<dbReference type="InterPro" id="IPR047589">
    <property type="entry name" value="DUF11_rpt"/>
</dbReference>
<name>A0A344J7D3_9GAMM</name>
<dbReference type="PROSITE" id="PS51123">
    <property type="entry name" value="OMPA_2"/>
    <property type="match status" value="1"/>
</dbReference>
<dbReference type="NCBIfam" id="TIGR01451">
    <property type="entry name" value="B_ant_repeat"/>
    <property type="match status" value="16"/>
</dbReference>